<gene>
    <name evidence="1" type="ORF">RM530_06770</name>
</gene>
<reference evidence="1 2" key="1">
    <citation type="submission" date="2023-09" db="EMBL/GenBank/DDBJ databases">
        <authorList>
            <person name="Rey-Velasco X."/>
        </authorList>
    </citation>
    <scope>NUCLEOTIDE SEQUENCE [LARGE SCALE GENOMIC DNA]</scope>
    <source>
        <strain evidence="1 2">W345</strain>
    </source>
</reference>
<dbReference type="Proteomes" id="UP001254608">
    <property type="component" value="Unassembled WGS sequence"/>
</dbReference>
<proteinExistence type="predicted"/>
<dbReference type="InterPro" id="IPR007460">
    <property type="entry name" value="BrnT_toxin"/>
</dbReference>
<sequence length="74" mass="8117">MNFTWDEKKAKSNLEEHGIGFPEAATVFFAPLSITGAPEFDSSPPPKAEIGVCRTADQGLSVGTRRERTLYEES</sequence>
<keyword evidence="2" id="KW-1185">Reference proteome</keyword>
<comment type="caution">
    <text evidence="1">The sequence shown here is derived from an EMBL/GenBank/DDBJ whole genome shotgun (WGS) entry which is preliminary data.</text>
</comment>
<dbReference type="Gene3D" id="3.10.450.530">
    <property type="entry name" value="Ribonuclease toxin, BrnT, of type II toxin-antitoxin system"/>
    <property type="match status" value="1"/>
</dbReference>
<organism evidence="1 2">
    <name type="scientific">Banduia mediterranea</name>
    <dbReference type="NCBI Taxonomy" id="3075609"/>
    <lineage>
        <taxon>Bacteria</taxon>
        <taxon>Pseudomonadati</taxon>
        <taxon>Pseudomonadota</taxon>
        <taxon>Gammaproteobacteria</taxon>
        <taxon>Nevskiales</taxon>
        <taxon>Algiphilaceae</taxon>
        <taxon>Banduia</taxon>
    </lineage>
</organism>
<evidence type="ECO:0000313" key="2">
    <source>
        <dbReference type="Proteomes" id="UP001254608"/>
    </source>
</evidence>
<dbReference type="Pfam" id="PF04365">
    <property type="entry name" value="BrnT_toxin"/>
    <property type="match status" value="1"/>
</dbReference>
<dbReference type="InterPro" id="IPR038573">
    <property type="entry name" value="BrnT_sf"/>
</dbReference>
<protein>
    <submittedName>
        <fullName evidence="1">BrnT family toxin</fullName>
    </submittedName>
</protein>
<accession>A0ABU2WIZ8</accession>
<dbReference type="EMBL" id="JAVRIC010000007">
    <property type="protein sequence ID" value="MDT0497067.1"/>
    <property type="molecule type" value="Genomic_DNA"/>
</dbReference>
<dbReference type="RefSeq" id="WP_311364461.1">
    <property type="nucleotide sequence ID" value="NZ_JAVRIC010000007.1"/>
</dbReference>
<evidence type="ECO:0000313" key="1">
    <source>
        <dbReference type="EMBL" id="MDT0497067.1"/>
    </source>
</evidence>
<name>A0ABU2WIZ8_9GAMM</name>